<dbReference type="InterPro" id="IPR005754">
    <property type="entry name" value="Sortase"/>
</dbReference>
<protein>
    <submittedName>
        <fullName evidence="4">Sortase A</fullName>
    </submittedName>
</protein>
<dbReference type="NCBIfam" id="TIGR01076">
    <property type="entry name" value="sortase_fam"/>
    <property type="match status" value="1"/>
</dbReference>
<keyword evidence="3" id="KW-1133">Transmembrane helix</keyword>
<organism evidence="4 5">
    <name type="scientific">Ruminococcus flavefaciens</name>
    <dbReference type="NCBI Taxonomy" id="1265"/>
    <lineage>
        <taxon>Bacteria</taxon>
        <taxon>Bacillati</taxon>
        <taxon>Bacillota</taxon>
        <taxon>Clostridia</taxon>
        <taxon>Eubacteriales</taxon>
        <taxon>Oscillospiraceae</taxon>
        <taxon>Ruminococcus</taxon>
    </lineage>
</organism>
<feature type="active site" description="Proton donor/acceptor" evidence="2">
    <location>
        <position position="145"/>
    </location>
</feature>
<keyword evidence="3" id="KW-0812">Transmembrane</keyword>
<feature type="active site" description="Acyl-thioester intermediate" evidence="2">
    <location>
        <position position="207"/>
    </location>
</feature>
<evidence type="ECO:0000256" key="1">
    <source>
        <dbReference type="ARBA" id="ARBA00022801"/>
    </source>
</evidence>
<dbReference type="InterPro" id="IPR023365">
    <property type="entry name" value="Sortase_dom-sf"/>
</dbReference>
<dbReference type="InterPro" id="IPR042002">
    <property type="entry name" value="Sortase_C"/>
</dbReference>
<keyword evidence="3" id="KW-0472">Membrane</keyword>
<dbReference type="Proteomes" id="UP000183461">
    <property type="component" value="Unassembled WGS sequence"/>
</dbReference>
<feature type="transmembrane region" description="Helical" evidence="3">
    <location>
        <begin position="5"/>
        <end position="26"/>
    </location>
</feature>
<name>A0A1K1PE82_RUMFL</name>
<dbReference type="RefSeq" id="WP_072300922.1">
    <property type="nucleotide sequence ID" value="NZ_FPIP01000008.1"/>
</dbReference>
<evidence type="ECO:0000313" key="4">
    <source>
        <dbReference type="EMBL" id="SFW46096.1"/>
    </source>
</evidence>
<dbReference type="SUPFAM" id="SSF63817">
    <property type="entry name" value="Sortase"/>
    <property type="match status" value="1"/>
</dbReference>
<dbReference type="Pfam" id="PF04203">
    <property type="entry name" value="Sortase"/>
    <property type="match status" value="1"/>
</dbReference>
<dbReference type="AlphaFoldDB" id="A0A1K1PE82"/>
<dbReference type="EMBL" id="FPIP01000008">
    <property type="protein sequence ID" value="SFW46096.1"/>
    <property type="molecule type" value="Genomic_DNA"/>
</dbReference>
<accession>A0A1K1PE82</accession>
<dbReference type="NCBIfam" id="NF033745">
    <property type="entry name" value="class_C_sortase"/>
    <property type="match status" value="1"/>
</dbReference>
<evidence type="ECO:0000256" key="2">
    <source>
        <dbReference type="PIRSR" id="PIRSR605754-1"/>
    </source>
</evidence>
<dbReference type="CDD" id="cd05827">
    <property type="entry name" value="Sortase_C"/>
    <property type="match status" value="1"/>
</dbReference>
<feature type="transmembrane region" description="Helical" evidence="3">
    <location>
        <begin position="246"/>
        <end position="267"/>
    </location>
</feature>
<gene>
    <name evidence="4" type="ORF">SAMN02910280_2721</name>
</gene>
<evidence type="ECO:0000313" key="5">
    <source>
        <dbReference type="Proteomes" id="UP000183461"/>
    </source>
</evidence>
<proteinExistence type="predicted"/>
<sequence length="277" mass="31044">MKKHFFSIAIFIMFIVGLSVLLYPAISEYINSKHASRVISEYNEKLSDSSTEELDAVFAKAEDYNKRLHDSPSAFFEPDLVSGYEDTLDITGTGIMGYIDIDRINVELPIYHGIAKEVLQVGVGHLTGTSLPVGGESTHCVLSGHRGLPSAKLFTDLNELEVGDTFTITILDRRFTYEVDQIKIVLPEEFEDLRIADGKDYCTLLTCTPYGINTHRLLVRGVRIENTEEKKVGVYVKNEAFRIDPLIVAPIAAVPLLIITFTLIFISDKRPKKKTKK</sequence>
<evidence type="ECO:0000256" key="3">
    <source>
        <dbReference type="SAM" id="Phobius"/>
    </source>
</evidence>
<reference evidence="5" key="1">
    <citation type="submission" date="2016-11" db="EMBL/GenBank/DDBJ databases">
        <authorList>
            <person name="Varghese N."/>
            <person name="Submissions S."/>
        </authorList>
    </citation>
    <scope>NUCLEOTIDE SEQUENCE [LARGE SCALE GENOMIC DNA]</scope>
    <source>
        <strain evidence="5">YL228</strain>
    </source>
</reference>
<dbReference type="Gene3D" id="2.40.260.10">
    <property type="entry name" value="Sortase"/>
    <property type="match status" value="1"/>
</dbReference>
<dbReference type="GO" id="GO:0016787">
    <property type="term" value="F:hydrolase activity"/>
    <property type="evidence" value="ECO:0007669"/>
    <property type="project" value="UniProtKB-KW"/>
</dbReference>
<keyword evidence="1" id="KW-0378">Hydrolase</keyword>